<evidence type="ECO:0000313" key="2">
    <source>
        <dbReference type="Proteomes" id="UP001280121"/>
    </source>
</evidence>
<dbReference type="PANTHER" id="PTHR10775">
    <property type="entry name" value="OS08G0208400 PROTEIN"/>
    <property type="match status" value="1"/>
</dbReference>
<dbReference type="AlphaFoldDB" id="A0AAD9TEE7"/>
<comment type="caution">
    <text evidence="1">The sequence shown here is derived from an EMBL/GenBank/DDBJ whole genome shotgun (WGS) entry which is preliminary data.</text>
</comment>
<dbReference type="PANTHER" id="PTHR10775:SF185">
    <property type="entry name" value="OS08G0208400 PROTEIN"/>
    <property type="match status" value="1"/>
</dbReference>
<evidence type="ECO:0000313" key="1">
    <source>
        <dbReference type="EMBL" id="KAK2634640.1"/>
    </source>
</evidence>
<organism evidence="1 2">
    <name type="scientific">Dipteronia dyeriana</name>
    <dbReference type="NCBI Taxonomy" id="168575"/>
    <lineage>
        <taxon>Eukaryota</taxon>
        <taxon>Viridiplantae</taxon>
        <taxon>Streptophyta</taxon>
        <taxon>Embryophyta</taxon>
        <taxon>Tracheophyta</taxon>
        <taxon>Spermatophyta</taxon>
        <taxon>Magnoliopsida</taxon>
        <taxon>eudicotyledons</taxon>
        <taxon>Gunneridae</taxon>
        <taxon>Pentapetalae</taxon>
        <taxon>rosids</taxon>
        <taxon>malvids</taxon>
        <taxon>Sapindales</taxon>
        <taxon>Sapindaceae</taxon>
        <taxon>Hippocastanoideae</taxon>
        <taxon>Acereae</taxon>
        <taxon>Dipteronia</taxon>
    </lineage>
</organism>
<dbReference type="Proteomes" id="UP001280121">
    <property type="component" value="Unassembled WGS sequence"/>
</dbReference>
<sequence>MHIKVLNHWSNKSFDMLIQLLNEVLLDGKNMPTSYYKAKKILRDLGLGYEAIHVCRHDCILFWKEHADKDKCPICDEPRYKNTNGKGKLIPQKVLCHFPLKP</sequence>
<proteinExistence type="predicted"/>
<accession>A0AAD9TEE7</accession>
<keyword evidence="2" id="KW-1185">Reference proteome</keyword>
<reference evidence="1" key="1">
    <citation type="journal article" date="2023" name="Plant J.">
        <title>Genome sequences and population genomics provide insights into the demographic history, inbreeding, and mutation load of two 'living fossil' tree species of Dipteronia.</title>
        <authorList>
            <person name="Feng Y."/>
            <person name="Comes H.P."/>
            <person name="Chen J."/>
            <person name="Zhu S."/>
            <person name="Lu R."/>
            <person name="Zhang X."/>
            <person name="Li P."/>
            <person name="Qiu J."/>
            <person name="Olsen K.M."/>
            <person name="Qiu Y."/>
        </authorList>
    </citation>
    <scope>NUCLEOTIDE SEQUENCE</scope>
    <source>
        <strain evidence="1">KIB01</strain>
    </source>
</reference>
<feature type="non-terminal residue" evidence="1">
    <location>
        <position position="102"/>
    </location>
</feature>
<name>A0AAD9TEE7_9ROSI</name>
<gene>
    <name evidence="1" type="ORF">Ddye_029432</name>
</gene>
<protein>
    <submittedName>
        <fullName evidence="1">Uncharacterized protein</fullName>
    </submittedName>
</protein>
<dbReference type="EMBL" id="JANJYI010000009">
    <property type="protein sequence ID" value="KAK2634640.1"/>
    <property type="molecule type" value="Genomic_DNA"/>
</dbReference>